<gene>
    <name evidence="1" type="ORF">HOLleu_06353</name>
</gene>
<dbReference type="Proteomes" id="UP001152320">
    <property type="component" value="Chromosome 2"/>
</dbReference>
<accession>A0A9Q1HI02</accession>
<proteinExistence type="predicted"/>
<comment type="caution">
    <text evidence="1">The sequence shown here is derived from an EMBL/GenBank/DDBJ whole genome shotgun (WGS) entry which is preliminary data.</text>
</comment>
<evidence type="ECO:0000313" key="2">
    <source>
        <dbReference type="Proteomes" id="UP001152320"/>
    </source>
</evidence>
<keyword evidence="2" id="KW-1185">Reference proteome</keyword>
<dbReference type="AlphaFoldDB" id="A0A9Q1HI02"/>
<evidence type="ECO:0000313" key="1">
    <source>
        <dbReference type="EMBL" id="KAJ8047369.1"/>
    </source>
</evidence>
<evidence type="ECO:0008006" key="3">
    <source>
        <dbReference type="Google" id="ProtNLM"/>
    </source>
</evidence>
<name>A0A9Q1HI02_HOLLE</name>
<reference evidence="1" key="1">
    <citation type="submission" date="2021-10" db="EMBL/GenBank/DDBJ databases">
        <title>Tropical sea cucumber genome reveals ecological adaptation and Cuvierian tubules defense mechanism.</title>
        <authorList>
            <person name="Chen T."/>
        </authorList>
    </citation>
    <scope>NUCLEOTIDE SEQUENCE</scope>
    <source>
        <strain evidence="1">Nanhai2018</strain>
        <tissue evidence="1">Muscle</tissue>
    </source>
</reference>
<dbReference type="OrthoDB" id="6625945at2759"/>
<sequence>MYSWAVKNIDGVRFFYLSDEDVKTNAEAHNLEERYRASKTISGTRSHHSFVPISESTMQMRRLSGDDLWTTVSLGENSSHNAVSARQSNQYQPGKYVACINDRDWYIGNIVERSEDNSDVYVKFMKRSQNNTLSWPQGLQDECWVPFQDVLCIIDAPKAQGRGGHHYSLSSATIEQIISLVQNLS</sequence>
<dbReference type="EMBL" id="JAIZAY010000002">
    <property type="protein sequence ID" value="KAJ8047369.1"/>
    <property type="molecule type" value="Genomic_DNA"/>
</dbReference>
<protein>
    <recommendedName>
        <fullName evidence="3">Tudor domain-containing protein</fullName>
    </recommendedName>
</protein>
<organism evidence="1 2">
    <name type="scientific">Holothuria leucospilota</name>
    <name type="common">Black long sea cucumber</name>
    <name type="synonym">Mertensiothuria leucospilota</name>
    <dbReference type="NCBI Taxonomy" id="206669"/>
    <lineage>
        <taxon>Eukaryota</taxon>
        <taxon>Metazoa</taxon>
        <taxon>Echinodermata</taxon>
        <taxon>Eleutherozoa</taxon>
        <taxon>Echinozoa</taxon>
        <taxon>Holothuroidea</taxon>
        <taxon>Aspidochirotacea</taxon>
        <taxon>Aspidochirotida</taxon>
        <taxon>Holothuriidae</taxon>
        <taxon>Holothuria</taxon>
    </lineage>
</organism>